<gene>
    <name evidence="2" type="ORF">HXL68_14425</name>
</gene>
<dbReference type="Proteomes" id="UP000718593">
    <property type="component" value="Unassembled WGS sequence"/>
</dbReference>
<dbReference type="EMBL" id="JABZMI010000383">
    <property type="protein sequence ID" value="MBF1166222.1"/>
    <property type="molecule type" value="Genomic_DNA"/>
</dbReference>
<evidence type="ECO:0000313" key="3">
    <source>
        <dbReference type="Proteomes" id="UP000718593"/>
    </source>
</evidence>
<organism evidence="2 3">
    <name type="scientific">Dechloromonas agitata</name>
    <dbReference type="NCBI Taxonomy" id="73030"/>
    <lineage>
        <taxon>Bacteria</taxon>
        <taxon>Pseudomonadati</taxon>
        <taxon>Pseudomonadota</taxon>
        <taxon>Betaproteobacteria</taxon>
        <taxon>Rhodocyclales</taxon>
        <taxon>Azonexaceae</taxon>
        <taxon>Dechloromonas</taxon>
    </lineage>
</organism>
<sequence length="232" mass="25505">MTERTAFPADFLDAAGLNRQFVFDLADLPTDILAPLAPQAGERQLILFGHGGRRLWECVQAAGIAGEDPIDDYSIRTVRRWFAEQLPDRRYRLLFPGEARIGLQALGQLAGWHQPSPIMVGVDREWGSWYAYRAVAIADTGFPPSVPLHDRSPCPSCATLPCIGSCPAGALADGRFDLDTCSRYRLQPASACALGCLARQACPVGTTHRYLPEQIAHSYSRSLAVIRRYYAA</sequence>
<dbReference type="PROSITE" id="PS51379">
    <property type="entry name" value="4FE4S_FER_2"/>
    <property type="match status" value="1"/>
</dbReference>
<proteinExistence type="predicted"/>
<reference evidence="2" key="1">
    <citation type="submission" date="2020-04" db="EMBL/GenBank/DDBJ databases">
        <title>Deep metagenomics examines the oral microbiome during advanced dental caries in children, revealing novel taxa and co-occurrences with host molecules.</title>
        <authorList>
            <person name="Baker J.L."/>
            <person name="Morton J.T."/>
            <person name="Dinis M."/>
            <person name="Alvarez R."/>
            <person name="Tran N.C."/>
            <person name="Knight R."/>
            <person name="Edlund A."/>
        </authorList>
    </citation>
    <scope>NUCLEOTIDE SEQUENCE</scope>
    <source>
        <strain evidence="2">JCVI_32_bin.24</strain>
    </source>
</reference>
<name>A0A930BUQ3_9RHOO</name>
<dbReference type="InterPro" id="IPR017896">
    <property type="entry name" value="4Fe4S_Fe-S-bd"/>
</dbReference>
<evidence type="ECO:0000259" key="1">
    <source>
        <dbReference type="PROSITE" id="PS51379"/>
    </source>
</evidence>
<dbReference type="AlphaFoldDB" id="A0A930BUQ3"/>
<evidence type="ECO:0000313" key="2">
    <source>
        <dbReference type="EMBL" id="MBF1166222.1"/>
    </source>
</evidence>
<comment type="caution">
    <text evidence="2">The sequence shown here is derived from an EMBL/GenBank/DDBJ whole genome shotgun (WGS) entry which is preliminary data.</text>
</comment>
<accession>A0A930BUQ3</accession>
<protein>
    <recommendedName>
        <fullName evidence="1">4Fe-4S ferredoxin-type domain-containing protein</fullName>
    </recommendedName>
</protein>
<feature type="domain" description="4Fe-4S ferredoxin-type" evidence="1">
    <location>
        <begin position="145"/>
        <end position="176"/>
    </location>
</feature>